<evidence type="ECO:0000256" key="11">
    <source>
        <dbReference type="ARBA" id="ARBA00048179"/>
    </source>
</evidence>
<evidence type="ECO:0000259" key="13">
    <source>
        <dbReference type="Pfam" id="PF09084"/>
    </source>
</evidence>
<dbReference type="PROSITE" id="PS51318">
    <property type="entry name" value="TAT"/>
    <property type="match status" value="1"/>
</dbReference>
<organism evidence="14 15">
    <name type="scientific">Dinoroseobacter shibae (strain DSM 16493 / NCIMB 14021 / DFL 12)</name>
    <dbReference type="NCBI Taxonomy" id="398580"/>
    <lineage>
        <taxon>Bacteria</taxon>
        <taxon>Pseudomonadati</taxon>
        <taxon>Pseudomonadota</taxon>
        <taxon>Alphaproteobacteria</taxon>
        <taxon>Rhodobacterales</taxon>
        <taxon>Roseobacteraceae</taxon>
        <taxon>Dinoroseobacter</taxon>
    </lineage>
</organism>
<keyword evidence="5" id="KW-0808">Transferase</keyword>
<dbReference type="InterPro" id="IPR006311">
    <property type="entry name" value="TAT_signal"/>
</dbReference>
<evidence type="ECO:0000256" key="9">
    <source>
        <dbReference type="ARBA" id="ARBA00023004"/>
    </source>
</evidence>
<dbReference type="SUPFAM" id="SSF53850">
    <property type="entry name" value="Periplasmic binding protein-like II"/>
    <property type="match status" value="1"/>
</dbReference>
<dbReference type="RefSeq" id="WP_012177845.1">
    <property type="nucleotide sequence ID" value="NC_009952.1"/>
</dbReference>
<evidence type="ECO:0000256" key="6">
    <source>
        <dbReference type="ARBA" id="ARBA00022723"/>
    </source>
</evidence>
<dbReference type="KEGG" id="dsh:Dshi_1173"/>
<dbReference type="InterPro" id="IPR027939">
    <property type="entry name" value="NMT1/THI5"/>
</dbReference>
<dbReference type="Gene3D" id="3.40.190.10">
    <property type="entry name" value="Periplasmic binding protein-like II"/>
    <property type="match status" value="2"/>
</dbReference>
<feature type="chain" id="PRO_5002722736" description="Thiamine pyrimidine synthase" evidence="12">
    <location>
        <begin position="35"/>
        <end position="335"/>
    </location>
</feature>
<keyword evidence="12" id="KW-0732">Signal</keyword>
<evidence type="ECO:0000256" key="1">
    <source>
        <dbReference type="ARBA" id="ARBA00003469"/>
    </source>
</evidence>
<evidence type="ECO:0000256" key="3">
    <source>
        <dbReference type="ARBA" id="ARBA00009406"/>
    </source>
</evidence>
<protein>
    <recommendedName>
        <fullName evidence="10">Thiamine pyrimidine synthase</fullName>
    </recommendedName>
</protein>
<feature type="domain" description="SsuA/THI5-like" evidence="13">
    <location>
        <begin position="48"/>
        <end position="254"/>
    </location>
</feature>
<dbReference type="GO" id="GO:0046872">
    <property type="term" value="F:metal ion binding"/>
    <property type="evidence" value="ECO:0007669"/>
    <property type="project" value="UniProtKB-KW"/>
</dbReference>
<evidence type="ECO:0000256" key="2">
    <source>
        <dbReference type="ARBA" id="ARBA00004948"/>
    </source>
</evidence>
<dbReference type="InterPro" id="IPR015168">
    <property type="entry name" value="SsuA/THI5"/>
</dbReference>
<keyword evidence="15" id="KW-1185">Reference proteome</keyword>
<proteinExistence type="inferred from homology"/>
<reference evidence="15" key="1">
    <citation type="journal article" date="2010" name="ISME J.">
        <title>The complete genome sequence of the algal symbiont Dinoroseobacter shibae: a hitchhiker's guide to life in the sea.</title>
        <authorList>
            <person name="Wagner-Dobler I."/>
            <person name="Ballhausen B."/>
            <person name="Berger M."/>
            <person name="Brinkhoff T."/>
            <person name="Buchholz I."/>
            <person name="Bunk B."/>
            <person name="Cypionka H."/>
            <person name="Daniel R."/>
            <person name="Drepper T."/>
            <person name="Gerdts G."/>
            <person name="Hahnke S."/>
            <person name="Han C."/>
            <person name="Jahn D."/>
            <person name="Kalhoefer D."/>
            <person name="Kiss H."/>
            <person name="Klenk H.P."/>
            <person name="Kyrpides N."/>
            <person name="Liebl W."/>
            <person name="Liesegang H."/>
            <person name="Meincke L."/>
            <person name="Pati A."/>
            <person name="Petersen J."/>
            <person name="Piekarski T."/>
            <person name="Pommerenke C."/>
            <person name="Pradella S."/>
            <person name="Pukall R."/>
            <person name="Rabus R."/>
            <person name="Stackebrandt E."/>
            <person name="Thole S."/>
            <person name="Thompson L."/>
            <person name="Tielen P."/>
            <person name="Tomasch J."/>
            <person name="von Jan M."/>
            <person name="Wanphrut N."/>
            <person name="Wichels A."/>
            <person name="Zech H."/>
            <person name="Simon M."/>
        </authorList>
    </citation>
    <scope>NUCLEOTIDE SEQUENCE [LARGE SCALE GENOMIC DNA]</scope>
    <source>
        <strain evidence="15">DSM 16493 / NCIMB 14021 / DFL 12</strain>
    </source>
</reference>
<dbReference type="HOGENOM" id="CLU_028871_1_0_5"/>
<dbReference type="EMBL" id="CP000830">
    <property type="protein sequence ID" value="ABV92915.1"/>
    <property type="molecule type" value="Genomic_DNA"/>
</dbReference>
<evidence type="ECO:0000256" key="4">
    <source>
        <dbReference type="ARBA" id="ARBA00011738"/>
    </source>
</evidence>
<comment type="catalytic activity">
    <reaction evidence="11">
        <text>N(6)-(pyridoxal phosphate)-L-lysyl-[4-amino-5-hydroxymethyl-2-methylpyrimidine phosphate synthase] + L-histidyl-[4-amino-5-hydroxymethyl-2-methylpyrimidine phosphate synthase] + 2 Fe(3+) + 4 H2O = L-lysyl-[4-amino-5-hydroxymethyl-2-methylpyrimidine phosphate synthase] + (2S)-2-amino-5-hydroxy-4-oxopentanoyl-[4-amino-5-hydroxymethyl-2-methylpyrimidine phosphate synthase] + 4-amino-2-methyl-5-(phosphooxymethyl)pyrimidine + 3-oxopropanoate + 2 Fe(2+) + 2 H(+)</text>
        <dbReference type="Rhea" id="RHEA:65756"/>
        <dbReference type="Rhea" id="RHEA-COMP:16892"/>
        <dbReference type="Rhea" id="RHEA-COMP:16893"/>
        <dbReference type="Rhea" id="RHEA-COMP:16894"/>
        <dbReference type="Rhea" id="RHEA-COMP:16895"/>
        <dbReference type="ChEBI" id="CHEBI:15377"/>
        <dbReference type="ChEBI" id="CHEBI:15378"/>
        <dbReference type="ChEBI" id="CHEBI:29033"/>
        <dbReference type="ChEBI" id="CHEBI:29034"/>
        <dbReference type="ChEBI" id="CHEBI:29969"/>
        <dbReference type="ChEBI" id="CHEBI:29979"/>
        <dbReference type="ChEBI" id="CHEBI:33190"/>
        <dbReference type="ChEBI" id="CHEBI:58354"/>
        <dbReference type="ChEBI" id="CHEBI:143915"/>
        <dbReference type="ChEBI" id="CHEBI:157692"/>
    </reaction>
    <physiologicalReaction direction="left-to-right" evidence="11">
        <dbReference type="Rhea" id="RHEA:65757"/>
    </physiologicalReaction>
</comment>
<evidence type="ECO:0000313" key="15">
    <source>
        <dbReference type="Proteomes" id="UP000006833"/>
    </source>
</evidence>
<keyword evidence="6" id="KW-0479">Metal-binding</keyword>
<feature type="signal peptide" evidence="12">
    <location>
        <begin position="1"/>
        <end position="34"/>
    </location>
</feature>
<dbReference type="PANTHER" id="PTHR31528:SF1">
    <property type="entry name" value="4-AMINO-5-HYDROXYMETHYL-2-METHYLPYRIMIDINE PHOSPHATE SYNTHASE THI11-RELATED"/>
    <property type="match status" value="1"/>
</dbReference>
<dbReference type="Pfam" id="PF09084">
    <property type="entry name" value="NMT1"/>
    <property type="match status" value="1"/>
</dbReference>
<comment type="similarity">
    <text evidence="3">Belongs to the NMT1/THI5 family.</text>
</comment>
<evidence type="ECO:0000256" key="10">
    <source>
        <dbReference type="ARBA" id="ARBA00033171"/>
    </source>
</evidence>
<evidence type="ECO:0000256" key="12">
    <source>
        <dbReference type="SAM" id="SignalP"/>
    </source>
</evidence>
<dbReference type="PANTHER" id="PTHR31528">
    <property type="entry name" value="4-AMINO-5-HYDROXYMETHYL-2-METHYLPYRIMIDINE PHOSPHATE SYNTHASE THI11-RELATED"/>
    <property type="match status" value="1"/>
</dbReference>
<keyword evidence="7" id="KW-0663">Pyridoxal phosphate</keyword>
<sequence>MPRSTSSPRLSRRAALQLGGAALAAPFMARPARAATTRLTFQLDWKINAQFAGLFMAEAEGLYADAGLEVEIRPWADGVNVASEVAEGRAHMACAEQNLILGAQAAGAPIKAAATMFQASPYGLMAPAGAGLSGLEALRGKTVGVHVDGLKVMALVKGVNGIEEIEVVEIPYADKFARAVSGEMFAVQCYVIDEPIGVTARYGAAPEVLKLSDHGLLSTAQTIMASDTLLTEQPEVVEAFLAATFEGWARVLADKPAAAEMVVGQFVPDGSVYKDVAYQTRCLELLEPYVTGGTDDIGVISRQKWEEAATRMAEYGIVEALPDLSTTLADTAFVA</sequence>
<dbReference type="Proteomes" id="UP000006833">
    <property type="component" value="Chromosome"/>
</dbReference>
<evidence type="ECO:0000256" key="5">
    <source>
        <dbReference type="ARBA" id="ARBA00022679"/>
    </source>
</evidence>
<evidence type="ECO:0000313" key="14">
    <source>
        <dbReference type="EMBL" id="ABV92915.1"/>
    </source>
</evidence>
<evidence type="ECO:0000256" key="7">
    <source>
        <dbReference type="ARBA" id="ARBA00022898"/>
    </source>
</evidence>
<dbReference type="GO" id="GO:0016740">
    <property type="term" value="F:transferase activity"/>
    <property type="evidence" value="ECO:0007669"/>
    <property type="project" value="UniProtKB-KW"/>
</dbReference>
<accession>A8LHW8</accession>
<comment type="subunit">
    <text evidence="4">Homodimer.</text>
</comment>
<comment type="function">
    <text evidence="1">Responsible for the formation of the pyrimidine heterocycle in the thiamine biosynthesis pathway. Catalyzes the formation of hydroxymethylpyrimidine phosphate (HMP-P) from histidine and pyridoxal phosphate (PLP). The protein uses PLP and the active site histidine to form HMP-P, generating an inactive enzyme. The enzyme can only undergo a single turnover, which suggests it is a suicide enzyme.</text>
</comment>
<name>A8LHW8_DINSH</name>
<evidence type="ECO:0000256" key="8">
    <source>
        <dbReference type="ARBA" id="ARBA00022977"/>
    </source>
</evidence>
<comment type="pathway">
    <text evidence="2">Cofactor biosynthesis; thiamine diphosphate biosynthesis.</text>
</comment>
<dbReference type="STRING" id="398580.Dshi_1173"/>
<dbReference type="AlphaFoldDB" id="A8LHW8"/>
<keyword evidence="9" id="KW-0408">Iron</keyword>
<keyword evidence="8" id="KW-0784">Thiamine biosynthesis</keyword>
<dbReference type="eggNOG" id="COG0715">
    <property type="taxonomic scope" value="Bacteria"/>
</dbReference>
<gene>
    <name evidence="14" type="ordered locus">Dshi_1173</name>
</gene>
<dbReference type="OrthoDB" id="5348911at2"/>
<dbReference type="GO" id="GO:0009228">
    <property type="term" value="P:thiamine biosynthetic process"/>
    <property type="evidence" value="ECO:0007669"/>
    <property type="project" value="UniProtKB-KW"/>
</dbReference>